<feature type="compositionally biased region" description="Basic and acidic residues" evidence="1">
    <location>
        <begin position="51"/>
        <end position="74"/>
    </location>
</feature>
<reference evidence="2 3" key="1">
    <citation type="submission" date="2023-03" db="EMBL/GenBank/DDBJ databases">
        <title>High recombination rates correlate with genetic variation in Cardiocondyla obscurior ants.</title>
        <authorList>
            <person name="Errbii M."/>
        </authorList>
    </citation>
    <scope>NUCLEOTIDE SEQUENCE [LARGE SCALE GENOMIC DNA]</scope>
    <source>
        <strain evidence="2">Alpha-2009</strain>
        <tissue evidence="2">Whole body</tissue>
    </source>
</reference>
<evidence type="ECO:0000256" key="1">
    <source>
        <dbReference type="SAM" id="MobiDB-lite"/>
    </source>
</evidence>
<organism evidence="2 3">
    <name type="scientific">Cardiocondyla obscurior</name>
    <dbReference type="NCBI Taxonomy" id="286306"/>
    <lineage>
        <taxon>Eukaryota</taxon>
        <taxon>Metazoa</taxon>
        <taxon>Ecdysozoa</taxon>
        <taxon>Arthropoda</taxon>
        <taxon>Hexapoda</taxon>
        <taxon>Insecta</taxon>
        <taxon>Pterygota</taxon>
        <taxon>Neoptera</taxon>
        <taxon>Endopterygota</taxon>
        <taxon>Hymenoptera</taxon>
        <taxon>Apocrita</taxon>
        <taxon>Aculeata</taxon>
        <taxon>Formicoidea</taxon>
        <taxon>Formicidae</taxon>
        <taxon>Myrmicinae</taxon>
        <taxon>Cardiocondyla</taxon>
    </lineage>
</organism>
<evidence type="ECO:0000313" key="2">
    <source>
        <dbReference type="EMBL" id="KAL0102192.1"/>
    </source>
</evidence>
<dbReference type="AlphaFoldDB" id="A0AAW2EKM0"/>
<gene>
    <name evidence="2" type="ORF">PUN28_018613</name>
</gene>
<feature type="region of interest" description="Disordered" evidence="1">
    <location>
        <begin position="30"/>
        <end position="79"/>
    </location>
</feature>
<comment type="caution">
    <text evidence="2">The sequence shown here is derived from an EMBL/GenBank/DDBJ whole genome shotgun (WGS) entry which is preliminary data.</text>
</comment>
<dbReference type="EMBL" id="JADYXP020000023">
    <property type="protein sequence ID" value="KAL0102192.1"/>
    <property type="molecule type" value="Genomic_DNA"/>
</dbReference>
<protein>
    <submittedName>
        <fullName evidence="2">Uncharacterized protein</fullName>
    </submittedName>
</protein>
<keyword evidence="3" id="KW-1185">Reference proteome</keyword>
<accession>A0AAW2EKM0</accession>
<evidence type="ECO:0000313" key="3">
    <source>
        <dbReference type="Proteomes" id="UP001430953"/>
    </source>
</evidence>
<proteinExistence type="predicted"/>
<dbReference type="Proteomes" id="UP001430953">
    <property type="component" value="Unassembled WGS sequence"/>
</dbReference>
<name>A0AAW2EKM0_9HYME</name>
<sequence length="97" mass="11073">MPRSEAHRHVTYINFHETIDHLSIVSDDITKFPSLPPPPPFLPAGVTPSRGDQREREREKGELRRKGGKGEIRCKQAALSKADQCDRKPFYNSPKIH</sequence>